<evidence type="ECO:0000256" key="2">
    <source>
        <dbReference type="ARBA" id="ARBA00012438"/>
    </source>
</evidence>
<keyword evidence="6" id="KW-0418">Kinase</keyword>
<organism evidence="13 14">
    <name type="scientific">Dendrosporobacter quercicolus</name>
    <dbReference type="NCBI Taxonomy" id="146817"/>
    <lineage>
        <taxon>Bacteria</taxon>
        <taxon>Bacillati</taxon>
        <taxon>Bacillota</taxon>
        <taxon>Negativicutes</taxon>
        <taxon>Selenomonadales</taxon>
        <taxon>Sporomusaceae</taxon>
        <taxon>Dendrosporobacter</taxon>
    </lineage>
</organism>
<sequence>MDYFHITIIGAISGTLSMILVYIYLYFLYRERFIAIWTIAWFMLLLRNICFDSGMLNWKQTLFPFIIYQLLFIGCSLTFVWGTYIFIERSFKKAWIYGAVFSSLISIMFFLLQFPLVYKLLPPTWFAGVVLGWIAVVFIRYVDLTGMGRIITGTAFALWSILTMIMPLFIETSPRLIAVTGGILRLIITISTVMVFLERSRVNLINKETQYRFIMENAIDIIYYYRLLPVARIDYISPAVFSITGYKPEEYYADDQLVYKLIFPDDRQMFDNFIKNLAQGIALPITLRLIRKDNTILWIEQKCVTILDKNGKSVALEGIVRDITARKTLEQVAASLDRMNMVGNMAVTVAHEIRNPLTTIRGYLQLLEKKKDYQADKGKFKLMIEEIDRANTIIREYLALSRNKMAHLELCSLNQIIESLFPLIEADAVASKVYIDLDLITILPNLLLDKNEIRQMLLNMVRNSIEAMPSGGNLIIKTFHENNSVILSISDQGSGIPAHVLSKLGTPFITSKDTGTGLGIPICYQIANRHNASINIKTSGQGTTISVYFKIPNK</sequence>
<keyword evidence="4" id="KW-0808">Transferase</keyword>
<feature type="transmembrane region" description="Helical" evidence="9">
    <location>
        <begin position="124"/>
        <end position="143"/>
    </location>
</feature>
<keyword evidence="9" id="KW-1133">Transmembrane helix</keyword>
<dbReference type="NCBIfam" id="TIGR00229">
    <property type="entry name" value="sensory_box"/>
    <property type="match status" value="1"/>
</dbReference>
<evidence type="ECO:0000256" key="1">
    <source>
        <dbReference type="ARBA" id="ARBA00000085"/>
    </source>
</evidence>
<dbReference type="PRINTS" id="PR00344">
    <property type="entry name" value="BCTRLSENSOR"/>
</dbReference>
<dbReference type="SUPFAM" id="SSF47384">
    <property type="entry name" value="Homodimeric domain of signal transducing histidine kinase"/>
    <property type="match status" value="1"/>
</dbReference>
<dbReference type="AlphaFoldDB" id="A0A1G9YD41"/>
<dbReference type="PANTHER" id="PTHR43065:SF46">
    <property type="entry name" value="C4-DICARBOXYLATE TRANSPORT SENSOR PROTEIN DCTB"/>
    <property type="match status" value="1"/>
</dbReference>
<dbReference type="Gene3D" id="3.30.450.20">
    <property type="entry name" value="PAS domain"/>
    <property type="match status" value="1"/>
</dbReference>
<keyword evidence="3" id="KW-0597">Phosphoprotein</keyword>
<dbReference type="EMBL" id="FNHB01000011">
    <property type="protein sequence ID" value="SDN06984.1"/>
    <property type="molecule type" value="Genomic_DNA"/>
</dbReference>
<dbReference type="InterPro" id="IPR000700">
    <property type="entry name" value="PAS-assoc_C"/>
</dbReference>
<dbReference type="Gene3D" id="3.30.565.10">
    <property type="entry name" value="Histidine kinase-like ATPase, C-terminal domain"/>
    <property type="match status" value="1"/>
</dbReference>
<evidence type="ECO:0000256" key="5">
    <source>
        <dbReference type="ARBA" id="ARBA00022741"/>
    </source>
</evidence>
<dbReference type="SUPFAM" id="SSF55785">
    <property type="entry name" value="PYP-like sensor domain (PAS domain)"/>
    <property type="match status" value="1"/>
</dbReference>
<dbReference type="SMART" id="SM00086">
    <property type="entry name" value="PAC"/>
    <property type="match status" value="1"/>
</dbReference>
<dbReference type="Gene3D" id="1.10.287.130">
    <property type="match status" value="1"/>
</dbReference>
<keyword evidence="14" id="KW-1185">Reference proteome</keyword>
<dbReference type="RefSeq" id="WP_092074653.1">
    <property type="nucleotide sequence ID" value="NZ_FNHB01000011.1"/>
</dbReference>
<keyword evidence="9" id="KW-0472">Membrane</keyword>
<dbReference type="InterPro" id="IPR004358">
    <property type="entry name" value="Sig_transdc_His_kin-like_C"/>
</dbReference>
<evidence type="ECO:0000259" key="10">
    <source>
        <dbReference type="PROSITE" id="PS50109"/>
    </source>
</evidence>
<feature type="transmembrane region" description="Helical" evidence="9">
    <location>
        <begin position="94"/>
        <end position="118"/>
    </location>
</feature>
<keyword evidence="5" id="KW-0547">Nucleotide-binding</keyword>
<feature type="domain" description="PAC" evidence="12">
    <location>
        <begin position="283"/>
        <end position="335"/>
    </location>
</feature>
<dbReference type="Pfam" id="PF00512">
    <property type="entry name" value="HisKA"/>
    <property type="match status" value="1"/>
</dbReference>
<feature type="domain" description="Histidine kinase" evidence="10">
    <location>
        <begin position="348"/>
        <end position="553"/>
    </location>
</feature>
<evidence type="ECO:0000256" key="6">
    <source>
        <dbReference type="ARBA" id="ARBA00022777"/>
    </source>
</evidence>
<protein>
    <recommendedName>
        <fullName evidence="2">histidine kinase</fullName>
        <ecNumber evidence="2">2.7.13.3</ecNumber>
    </recommendedName>
</protein>
<evidence type="ECO:0000259" key="12">
    <source>
        <dbReference type="PROSITE" id="PS50113"/>
    </source>
</evidence>
<keyword evidence="8" id="KW-0902">Two-component regulatory system</keyword>
<dbReference type="Pfam" id="PF08447">
    <property type="entry name" value="PAS_3"/>
    <property type="match status" value="1"/>
</dbReference>
<comment type="catalytic activity">
    <reaction evidence="1">
        <text>ATP + protein L-histidine = ADP + protein N-phospho-L-histidine.</text>
        <dbReference type="EC" id="2.7.13.3"/>
    </reaction>
</comment>
<dbReference type="InterPro" id="IPR035965">
    <property type="entry name" value="PAS-like_dom_sf"/>
</dbReference>
<evidence type="ECO:0000256" key="9">
    <source>
        <dbReference type="SAM" id="Phobius"/>
    </source>
</evidence>
<dbReference type="InterPro" id="IPR005467">
    <property type="entry name" value="His_kinase_dom"/>
</dbReference>
<dbReference type="InterPro" id="IPR003594">
    <property type="entry name" value="HATPase_dom"/>
</dbReference>
<proteinExistence type="predicted"/>
<dbReference type="SMART" id="SM00388">
    <property type="entry name" value="HisKA"/>
    <property type="match status" value="1"/>
</dbReference>
<dbReference type="InterPro" id="IPR036890">
    <property type="entry name" value="HATPase_C_sf"/>
</dbReference>
<dbReference type="InterPro" id="IPR001610">
    <property type="entry name" value="PAC"/>
</dbReference>
<keyword evidence="9" id="KW-0812">Transmembrane</keyword>
<feature type="domain" description="PAS" evidence="11">
    <location>
        <begin position="207"/>
        <end position="281"/>
    </location>
</feature>
<dbReference type="EC" id="2.7.13.3" evidence="2"/>
<dbReference type="Proteomes" id="UP000214880">
    <property type="component" value="Unassembled WGS sequence"/>
</dbReference>
<dbReference type="PANTHER" id="PTHR43065">
    <property type="entry name" value="SENSOR HISTIDINE KINASE"/>
    <property type="match status" value="1"/>
</dbReference>
<feature type="transmembrane region" description="Helical" evidence="9">
    <location>
        <begin position="34"/>
        <end position="56"/>
    </location>
</feature>
<dbReference type="SMART" id="SM00387">
    <property type="entry name" value="HATPase_c"/>
    <property type="match status" value="1"/>
</dbReference>
<dbReference type="SMART" id="SM00091">
    <property type="entry name" value="PAS"/>
    <property type="match status" value="1"/>
</dbReference>
<dbReference type="CDD" id="cd00082">
    <property type="entry name" value="HisKA"/>
    <property type="match status" value="1"/>
</dbReference>
<accession>A0A1G9YD41</accession>
<dbReference type="PROSITE" id="PS50112">
    <property type="entry name" value="PAS"/>
    <property type="match status" value="1"/>
</dbReference>
<evidence type="ECO:0000256" key="8">
    <source>
        <dbReference type="ARBA" id="ARBA00023012"/>
    </source>
</evidence>
<gene>
    <name evidence="13" type="ORF">SAMN04488502_11164</name>
</gene>
<evidence type="ECO:0000313" key="14">
    <source>
        <dbReference type="Proteomes" id="UP000214880"/>
    </source>
</evidence>
<dbReference type="InterPro" id="IPR003661">
    <property type="entry name" value="HisK_dim/P_dom"/>
</dbReference>
<evidence type="ECO:0000256" key="7">
    <source>
        <dbReference type="ARBA" id="ARBA00022840"/>
    </source>
</evidence>
<dbReference type="InterPro" id="IPR036097">
    <property type="entry name" value="HisK_dim/P_sf"/>
</dbReference>
<feature type="transmembrane region" description="Helical" evidence="9">
    <location>
        <begin position="176"/>
        <end position="197"/>
    </location>
</feature>
<dbReference type="GO" id="GO:0005524">
    <property type="term" value="F:ATP binding"/>
    <property type="evidence" value="ECO:0007669"/>
    <property type="project" value="UniProtKB-KW"/>
</dbReference>
<evidence type="ECO:0000259" key="11">
    <source>
        <dbReference type="PROSITE" id="PS50112"/>
    </source>
</evidence>
<feature type="transmembrane region" description="Helical" evidence="9">
    <location>
        <begin position="62"/>
        <end position="87"/>
    </location>
</feature>
<dbReference type="GO" id="GO:0000155">
    <property type="term" value="F:phosphorelay sensor kinase activity"/>
    <property type="evidence" value="ECO:0007669"/>
    <property type="project" value="InterPro"/>
</dbReference>
<dbReference type="PROSITE" id="PS50113">
    <property type="entry name" value="PAC"/>
    <property type="match status" value="1"/>
</dbReference>
<evidence type="ECO:0000313" key="13">
    <source>
        <dbReference type="EMBL" id="SDN06984.1"/>
    </source>
</evidence>
<dbReference type="STRING" id="146817.SAMN04488502_11164"/>
<reference evidence="13 14" key="1">
    <citation type="submission" date="2016-10" db="EMBL/GenBank/DDBJ databases">
        <authorList>
            <person name="de Groot N.N."/>
        </authorList>
    </citation>
    <scope>NUCLEOTIDE SEQUENCE [LARGE SCALE GENOMIC DNA]</scope>
    <source>
        <strain evidence="13 14">DSM 1736</strain>
    </source>
</reference>
<dbReference type="Pfam" id="PF02518">
    <property type="entry name" value="HATPase_c"/>
    <property type="match status" value="1"/>
</dbReference>
<feature type="transmembrane region" description="Helical" evidence="9">
    <location>
        <begin position="150"/>
        <end position="170"/>
    </location>
</feature>
<name>A0A1G9YD41_9FIRM</name>
<dbReference type="SUPFAM" id="SSF55874">
    <property type="entry name" value="ATPase domain of HSP90 chaperone/DNA topoisomerase II/histidine kinase"/>
    <property type="match status" value="1"/>
</dbReference>
<dbReference type="OrthoDB" id="1672409at2"/>
<dbReference type="InterPro" id="IPR013655">
    <property type="entry name" value="PAS_fold_3"/>
</dbReference>
<dbReference type="InterPro" id="IPR000014">
    <property type="entry name" value="PAS"/>
</dbReference>
<evidence type="ECO:0000256" key="4">
    <source>
        <dbReference type="ARBA" id="ARBA00022679"/>
    </source>
</evidence>
<feature type="transmembrane region" description="Helical" evidence="9">
    <location>
        <begin position="6"/>
        <end position="27"/>
    </location>
</feature>
<keyword evidence="7" id="KW-0067">ATP-binding</keyword>
<evidence type="ECO:0000256" key="3">
    <source>
        <dbReference type="ARBA" id="ARBA00022553"/>
    </source>
</evidence>
<dbReference type="PROSITE" id="PS50109">
    <property type="entry name" value="HIS_KIN"/>
    <property type="match status" value="1"/>
</dbReference>
<dbReference type="CDD" id="cd00130">
    <property type="entry name" value="PAS"/>
    <property type="match status" value="1"/>
</dbReference>